<gene>
    <name evidence="5" type="primary">kptA</name>
    <name evidence="6" type="ORF">SK3146_05019</name>
</gene>
<keyword evidence="2 5" id="KW-0808">Transferase</keyword>
<name>A0ABY4RUR6_9BACL</name>
<dbReference type="EC" id="2.7.1.-" evidence="5"/>
<keyword evidence="7" id="KW-1185">Reference proteome</keyword>
<dbReference type="Gene3D" id="3.20.170.30">
    <property type="match status" value="1"/>
</dbReference>
<evidence type="ECO:0000256" key="3">
    <source>
        <dbReference type="ARBA" id="ARBA00023027"/>
    </source>
</evidence>
<dbReference type="SUPFAM" id="SSF56399">
    <property type="entry name" value="ADP-ribosylation"/>
    <property type="match status" value="1"/>
</dbReference>
<organism evidence="6 7">
    <name type="scientific">Paenibacillus konkukensis</name>
    <dbReference type="NCBI Taxonomy" id="2020716"/>
    <lineage>
        <taxon>Bacteria</taxon>
        <taxon>Bacillati</taxon>
        <taxon>Bacillota</taxon>
        <taxon>Bacilli</taxon>
        <taxon>Bacillales</taxon>
        <taxon>Paenibacillaceae</taxon>
        <taxon>Paenibacillus</taxon>
    </lineage>
</organism>
<reference evidence="6" key="1">
    <citation type="submission" date="2018-02" db="EMBL/GenBank/DDBJ databases">
        <authorList>
            <person name="Kim S.-K."/>
            <person name="Jung H.-I."/>
            <person name="Lee S.-W."/>
        </authorList>
    </citation>
    <scope>NUCLEOTIDE SEQUENCE</scope>
    <source>
        <strain evidence="6">SK3146</strain>
    </source>
</reference>
<dbReference type="InterPro" id="IPR042081">
    <property type="entry name" value="RNA_2'-PTrans_C"/>
</dbReference>
<dbReference type="RefSeq" id="WP_249861331.1">
    <property type="nucleotide sequence ID" value="NZ_CP027059.1"/>
</dbReference>
<comment type="similarity">
    <text evidence="1 5">Belongs to the KptA/TPT1 family.</text>
</comment>
<dbReference type="PANTHER" id="PTHR12684:SF2">
    <property type="entry name" value="TRNA 2'-PHOSPHOTRANSFERASE 1"/>
    <property type="match status" value="1"/>
</dbReference>
<accession>A0ABY4RUR6</accession>
<comment type="function">
    <text evidence="4 5">Removes the 2'-phosphate from RNA via an intermediate in which the phosphate is ADP-ribosylated by NAD followed by a presumed transesterification to release the RNA and generate ADP-ribose 1''-2''-cyclic phosphate (APPR&gt;P). May function as an ADP-ribosylase.</text>
</comment>
<dbReference type="HAMAP" id="MF_00299">
    <property type="entry name" value="KptA"/>
    <property type="match status" value="1"/>
</dbReference>
<dbReference type="InterPro" id="IPR002745">
    <property type="entry name" value="Ptrans_KptA/Tpt1"/>
</dbReference>
<dbReference type="Proteomes" id="UP001057134">
    <property type="component" value="Chromosome"/>
</dbReference>
<dbReference type="Pfam" id="PF01885">
    <property type="entry name" value="PTS_2-RNA"/>
    <property type="match status" value="1"/>
</dbReference>
<dbReference type="EMBL" id="CP027059">
    <property type="protein sequence ID" value="UQZ85730.1"/>
    <property type="molecule type" value="Genomic_DNA"/>
</dbReference>
<evidence type="ECO:0000256" key="4">
    <source>
        <dbReference type="ARBA" id="ARBA00025212"/>
    </source>
</evidence>
<sequence>MVNKHWETSLSKFMTKILRHTPEAFGVTLDPQDGSCPIEDLLKAVQTEPKWSHITADDIRGVVDRSEKQRFEIRAGRIRARYGHSHDKVQYERGTPPLILYHGTNERALPSIMEEGIRPMGRKYVHLSEGTQFAAMAGSRRGELVILQVRTREAAVAGVEFYYAGNEVWLAERIPADCCTLLAAD</sequence>
<keyword evidence="3 5" id="KW-0520">NAD</keyword>
<reference evidence="6" key="2">
    <citation type="journal article" date="2021" name="J Anim Sci Technol">
        <title>Complete genome sequence of Paenibacillus konkukensis sp. nov. SK3146 as a potential probiotic strain.</title>
        <authorList>
            <person name="Jung H.I."/>
            <person name="Park S."/>
            <person name="Niu K.M."/>
            <person name="Lee S.W."/>
            <person name="Kothari D."/>
            <person name="Yi K.J."/>
            <person name="Kim S.K."/>
        </authorList>
    </citation>
    <scope>NUCLEOTIDE SEQUENCE</scope>
    <source>
        <strain evidence="6">SK3146</strain>
    </source>
</reference>
<dbReference type="InterPro" id="IPR022928">
    <property type="entry name" value="RNA_2'-PTrans_KptA"/>
</dbReference>
<evidence type="ECO:0000313" key="6">
    <source>
        <dbReference type="EMBL" id="UQZ85730.1"/>
    </source>
</evidence>
<evidence type="ECO:0000313" key="7">
    <source>
        <dbReference type="Proteomes" id="UP001057134"/>
    </source>
</evidence>
<dbReference type="Gene3D" id="1.10.10.970">
    <property type="entry name" value="RNA 2'-phosphotransferase, Tpt1/KptA family, N-terminal domain"/>
    <property type="match status" value="1"/>
</dbReference>
<dbReference type="PANTHER" id="PTHR12684">
    <property type="entry name" value="PUTATIVE PHOSPHOTRANSFERASE"/>
    <property type="match status" value="1"/>
</dbReference>
<evidence type="ECO:0000256" key="5">
    <source>
        <dbReference type="HAMAP-Rule" id="MF_00299"/>
    </source>
</evidence>
<evidence type="ECO:0000256" key="2">
    <source>
        <dbReference type="ARBA" id="ARBA00022679"/>
    </source>
</evidence>
<dbReference type="InterPro" id="IPR042080">
    <property type="entry name" value="RNA_2'-PTrans_N"/>
</dbReference>
<evidence type="ECO:0000256" key="1">
    <source>
        <dbReference type="ARBA" id="ARBA00009836"/>
    </source>
</evidence>
<proteinExistence type="inferred from homology"/>
<protein>
    <recommendedName>
        <fullName evidence="5">Probable RNA 2'-phosphotransferase</fullName>
        <ecNumber evidence="5">2.7.1.-</ecNumber>
    </recommendedName>
</protein>